<dbReference type="SUPFAM" id="SSF53474">
    <property type="entry name" value="alpha/beta-Hydrolases"/>
    <property type="match status" value="1"/>
</dbReference>
<protein>
    <recommendedName>
        <fullName evidence="3">Fungal lipase-like domain-containing protein</fullName>
    </recommendedName>
</protein>
<organism evidence="1 2">
    <name type="scientific">Methylobacterium soli</name>
    <dbReference type="NCBI Taxonomy" id="553447"/>
    <lineage>
        <taxon>Bacteria</taxon>
        <taxon>Pseudomonadati</taxon>
        <taxon>Pseudomonadota</taxon>
        <taxon>Alphaproteobacteria</taxon>
        <taxon>Hyphomicrobiales</taxon>
        <taxon>Methylobacteriaceae</taxon>
        <taxon>Methylobacterium</taxon>
    </lineage>
</organism>
<name>A0A6L3SRR6_9HYPH</name>
<evidence type="ECO:0008006" key="3">
    <source>
        <dbReference type="Google" id="ProtNLM"/>
    </source>
</evidence>
<dbReference type="Gene3D" id="3.40.50.1820">
    <property type="entry name" value="alpha/beta hydrolase"/>
    <property type="match status" value="1"/>
</dbReference>
<dbReference type="Proteomes" id="UP000474159">
    <property type="component" value="Unassembled WGS sequence"/>
</dbReference>
<evidence type="ECO:0000313" key="2">
    <source>
        <dbReference type="Proteomes" id="UP000474159"/>
    </source>
</evidence>
<accession>A0A6L3SRR6</accession>
<dbReference type="EMBL" id="VZZK01000040">
    <property type="protein sequence ID" value="KAB1073843.1"/>
    <property type="molecule type" value="Genomic_DNA"/>
</dbReference>
<proteinExistence type="predicted"/>
<dbReference type="OrthoDB" id="7854479at2"/>
<comment type="caution">
    <text evidence="1">The sequence shown here is derived from an EMBL/GenBank/DDBJ whole genome shotgun (WGS) entry which is preliminary data.</text>
</comment>
<dbReference type="InterPro" id="IPR029058">
    <property type="entry name" value="AB_hydrolase_fold"/>
</dbReference>
<evidence type="ECO:0000313" key="1">
    <source>
        <dbReference type="EMBL" id="KAB1073843.1"/>
    </source>
</evidence>
<sequence>MAASVLQEYYDVSRWMYGYPTVLDPATPPDGFSILADSGLKGSGFHGTALLTNEANPQVIIGFEGTDTAGYNQRPLFLLAQIEADLYLYRGVVPQALRDAFDFTQQVLSLTDAQHISRNNISITGHSLGAGEAAYASAWYTLDGVTFAAPGLPPESIPSTARIPTTNELQNYVEYGDPVANYSATPENYEGAFLFNPGISRYGSPTYIGDPLARIALEAAGDLYGSSNPADKATALVALGTLALVYHPLTTYGGDLNLNVNSPPGPLTTSLSVNQIRLLYDDIADKNVLVSDAYYQITNSDVLGAELDAEAHYNQFGWKEGRNPDAFFSTTGYLAANSDVAKAGLNPLNHFDQSGWKEARDPSSGFDLELYVAHNPDVKAAAVDPLTHYLAFGRGEGREAFTAIGRPSDIGQARGFDAEFYLLSNSDVAKAALTAGGDSYSYALQHFNQFGWHEGRNPNAVFDTKAYLTAYSDVAAAGVNPLQHYDKNGWKEGRDPSANFDTTDYEAAYSDVKAAGIDPLMHYLQSGALEGRSSFADGHLG</sequence>
<gene>
    <name evidence="1" type="ORF">F6X53_26615</name>
</gene>
<keyword evidence="2" id="KW-1185">Reference proteome</keyword>
<dbReference type="Pfam" id="PF26363">
    <property type="entry name" value="Phospholipase-like"/>
    <property type="match status" value="1"/>
</dbReference>
<reference evidence="1 2" key="1">
    <citation type="submission" date="2019-09" db="EMBL/GenBank/DDBJ databases">
        <title>YIM 48816 draft genome.</title>
        <authorList>
            <person name="Jiang L."/>
        </authorList>
    </citation>
    <scope>NUCLEOTIDE SEQUENCE [LARGE SCALE GENOMIC DNA]</scope>
    <source>
        <strain evidence="1 2">YIM 48816</strain>
    </source>
</reference>
<dbReference type="RefSeq" id="WP_151004049.1">
    <property type="nucleotide sequence ID" value="NZ_VZZK01000040.1"/>
</dbReference>
<dbReference type="AlphaFoldDB" id="A0A6L3SRR6"/>